<name>A0ABU0QBN1_STRAH</name>
<accession>A0ABU0QBN1</accession>
<gene>
    <name evidence="1" type="ORF">QFZ56_006203</name>
</gene>
<dbReference type="Proteomes" id="UP001243364">
    <property type="component" value="Unassembled WGS sequence"/>
</dbReference>
<comment type="caution">
    <text evidence="1">The sequence shown here is derived from an EMBL/GenBank/DDBJ whole genome shotgun (WGS) entry which is preliminary data.</text>
</comment>
<keyword evidence="2" id="KW-1185">Reference proteome</keyword>
<dbReference type="EMBL" id="JAUSYA010000001">
    <property type="protein sequence ID" value="MDQ0687240.1"/>
    <property type="molecule type" value="Genomic_DNA"/>
</dbReference>
<evidence type="ECO:0000313" key="2">
    <source>
        <dbReference type="Proteomes" id="UP001243364"/>
    </source>
</evidence>
<sequence>MPWPDVGSFDVTAISFDDLIDLERAAVEANDAVKDLPYSAESWKPWFDASAEFQMKVTAYAKAEGKDRVSVEMDVKKAVRHPVSIGDAA</sequence>
<proteinExistence type="predicted"/>
<organism evidence="1 2">
    <name type="scientific">Streptomyces achromogenes</name>
    <dbReference type="NCBI Taxonomy" id="67255"/>
    <lineage>
        <taxon>Bacteria</taxon>
        <taxon>Bacillati</taxon>
        <taxon>Actinomycetota</taxon>
        <taxon>Actinomycetes</taxon>
        <taxon>Kitasatosporales</taxon>
        <taxon>Streptomycetaceae</taxon>
        <taxon>Streptomyces</taxon>
    </lineage>
</organism>
<evidence type="ECO:0000313" key="1">
    <source>
        <dbReference type="EMBL" id="MDQ0687240.1"/>
    </source>
</evidence>
<protein>
    <submittedName>
        <fullName evidence="1">Uncharacterized protein</fullName>
    </submittedName>
</protein>
<reference evidence="1 2" key="1">
    <citation type="submission" date="2023-07" db="EMBL/GenBank/DDBJ databases">
        <title>Comparative genomics of wheat-associated soil bacteria to identify genetic determinants of phenazine resistance.</title>
        <authorList>
            <person name="Mouncey N."/>
        </authorList>
    </citation>
    <scope>NUCLEOTIDE SEQUENCE [LARGE SCALE GENOMIC DNA]</scope>
    <source>
        <strain evidence="1 2">W4I19-2</strain>
    </source>
</reference>